<keyword evidence="8" id="KW-0106">Calcium</keyword>
<name>A0A8K0EZD8_BRALA</name>
<keyword evidence="3 13" id="KW-0813">Transport</keyword>
<dbReference type="InterPro" id="IPR018108">
    <property type="entry name" value="MCP_transmembrane"/>
</dbReference>
<sequence>MANGHGSTRELHELSAEEEEQFTKLFKRLDASGDGRIDFEELREGLKKLGVHSDQAEKHAQEILKKSDKDDDEEIEFAEFVKYMSEHQRKLKLTFDKLDKNNDGRIDTEEIIEALRGLGVHIDKSEANRIMKSFTLRLRTFLAQGTSVFGACRCMDKDGTLTVDWDEWREYLLLHPSADLKDIVKYWRHTVSIDIGENLCVPDEFTEEEKVTGMWWRQLVAGGTAGAVSRTCTAPLDRLKVLLQVHGANVARGGIWGSFQQMLKEGGVKGLWRGNGMNVLKIAPESAIKFMAYERLKKLFTREGHSLGVVERFCSGSLAGMISQTTIYPMEVLKTRLAIRKTGEYSGMWDCGVKIYQREGLRAFYKGYIPNILGVLPYAGIDLCIYETLKIMWVQHSERWQRRNEPQDTDDEKEDGTLKNMYLAKNKNQPNPGVMVLLACGTISSTCGQLASYPLALIRTRLQAQTTPIPGRDTMAGLFKGIIKDEGLRGLYRGIAPNFMKVAPAVSISYVVYEKTRSALGVNSK</sequence>
<dbReference type="FunFam" id="1.50.40.10:FF:000016">
    <property type="entry name" value="Solute carrier family 25 member 23"/>
    <property type="match status" value="1"/>
</dbReference>
<reference evidence="15" key="1">
    <citation type="submission" date="2022-01" db="EMBL/GenBank/DDBJ databases">
        <authorList>
            <person name="Braso-Vives M."/>
        </authorList>
    </citation>
    <scope>NUCLEOTIDE SEQUENCE</scope>
</reference>
<keyword evidence="6" id="KW-0677">Repeat</keyword>
<evidence type="ECO:0000313" key="15">
    <source>
        <dbReference type="EMBL" id="CAH1272121.1"/>
    </source>
</evidence>
<dbReference type="PROSITE" id="PS50920">
    <property type="entry name" value="SOLCAR"/>
    <property type="match status" value="3"/>
</dbReference>
<dbReference type="PANTHER" id="PTHR24089">
    <property type="entry name" value="SOLUTE CARRIER FAMILY 25"/>
    <property type="match status" value="1"/>
</dbReference>
<feature type="repeat" description="Solcar" evidence="12">
    <location>
        <begin position="432"/>
        <end position="519"/>
    </location>
</feature>
<dbReference type="InterPro" id="IPR002048">
    <property type="entry name" value="EF_hand_dom"/>
</dbReference>
<dbReference type="InterPro" id="IPR023395">
    <property type="entry name" value="MCP_dom_sf"/>
</dbReference>
<dbReference type="GO" id="GO:0005509">
    <property type="term" value="F:calcium ion binding"/>
    <property type="evidence" value="ECO:0007669"/>
    <property type="project" value="InterPro"/>
</dbReference>
<dbReference type="Gene3D" id="1.50.40.10">
    <property type="entry name" value="Mitochondrial carrier domain"/>
    <property type="match status" value="1"/>
</dbReference>
<dbReference type="Pfam" id="PF13499">
    <property type="entry name" value="EF-hand_7"/>
    <property type="match status" value="2"/>
</dbReference>
<keyword evidence="5" id="KW-0479">Metal-binding</keyword>
<evidence type="ECO:0000256" key="13">
    <source>
        <dbReference type="RuleBase" id="RU000488"/>
    </source>
</evidence>
<dbReference type="PRINTS" id="PR00928">
    <property type="entry name" value="GRAVESDC"/>
</dbReference>
<keyword evidence="10" id="KW-0496">Mitochondrion</keyword>
<dbReference type="InterPro" id="IPR002067">
    <property type="entry name" value="MCP"/>
</dbReference>
<dbReference type="InterPro" id="IPR002167">
    <property type="entry name" value="GDC-like"/>
</dbReference>
<dbReference type="SUPFAM" id="SSF47473">
    <property type="entry name" value="EF-hand"/>
    <property type="match status" value="1"/>
</dbReference>
<evidence type="ECO:0000256" key="9">
    <source>
        <dbReference type="ARBA" id="ARBA00022989"/>
    </source>
</evidence>
<evidence type="ECO:0000256" key="10">
    <source>
        <dbReference type="ARBA" id="ARBA00023128"/>
    </source>
</evidence>
<protein>
    <submittedName>
        <fullName evidence="15">SLC25A25 protein</fullName>
    </submittedName>
</protein>
<evidence type="ECO:0000256" key="8">
    <source>
        <dbReference type="ARBA" id="ARBA00022837"/>
    </source>
</evidence>
<evidence type="ECO:0000256" key="1">
    <source>
        <dbReference type="ARBA" id="ARBA00004448"/>
    </source>
</evidence>
<dbReference type="FunFam" id="1.10.238.10:FF:000028">
    <property type="entry name" value="Putative calcium-binding mitochondrial carrier protein scamc-2"/>
    <property type="match status" value="1"/>
</dbReference>
<dbReference type="AlphaFoldDB" id="A0A8K0EZD8"/>
<evidence type="ECO:0000256" key="6">
    <source>
        <dbReference type="ARBA" id="ARBA00022737"/>
    </source>
</evidence>
<dbReference type="InterPro" id="IPR011992">
    <property type="entry name" value="EF-hand-dom_pair"/>
</dbReference>
<keyword evidence="9" id="KW-1133">Transmembrane helix</keyword>
<dbReference type="GO" id="GO:0055085">
    <property type="term" value="P:transmembrane transport"/>
    <property type="evidence" value="ECO:0007669"/>
    <property type="project" value="InterPro"/>
</dbReference>
<evidence type="ECO:0000256" key="12">
    <source>
        <dbReference type="PROSITE-ProRule" id="PRU00282"/>
    </source>
</evidence>
<dbReference type="Proteomes" id="UP000838412">
    <property type="component" value="Chromosome 8"/>
</dbReference>
<dbReference type="PROSITE" id="PS00018">
    <property type="entry name" value="EF_HAND_1"/>
    <property type="match status" value="2"/>
</dbReference>
<feature type="domain" description="EF-hand" evidence="14">
    <location>
        <begin position="17"/>
        <end position="52"/>
    </location>
</feature>
<evidence type="ECO:0000256" key="4">
    <source>
        <dbReference type="ARBA" id="ARBA00022692"/>
    </source>
</evidence>
<organism evidence="15 16">
    <name type="scientific">Branchiostoma lanceolatum</name>
    <name type="common">Common lancelet</name>
    <name type="synonym">Amphioxus lanceolatum</name>
    <dbReference type="NCBI Taxonomy" id="7740"/>
    <lineage>
        <taxon>Eukaryota</taxon>
        <taxon>Metazoa</taxon>
        <taxon>Chordata</taxon>
        <taxon>Cephalochordata</taxon>
        <taxon>Leptocardii</taxon>
        <taxon>Amphioxiformes</taxon>
        <taxon>Branchiostomatidae</taxon>
        <taxon>Branchiostoma</taxon>
    </lineage>
</organism>
<dbReference type="Gene3D" id="1.10.238.10">
    <property type="entry name" value="EF-hand"/>
    <property type="match status" value="2"/>
</dbReference>
<comment type="similarity">
    <text evidence="2 13">Belongs to the mitochondrial carrier (TC 2.A.29) family.</text>
</comment>
<keyword evidence="16" id="KW-1185">Reference proteome</keyword>
<evidence type="ECO:0000256" key="3">
    <source>
        <dbReference type="ARBA" id="ARBA00022448"/>
    </source>
</evidence>
<keyword evidence="7" id="KW-0999">Mitochondrion inner membrane</keyword>
<dbReference type="PROSITE" id="PS50222">
    <property type="entry name" value="EF_HAND_2"/>
    <property type="match status" value="2"/>
</dbReference>
<proteinExistence type="inferred from homology"/>
<dbReference type="OrthoDB" id="270584at2759"/>
<feature type="domain" description="EF-hand" evidence="14">
    <location>
        <begin position="86"/>
        <end position="121"/>
    </location>
</feature>
<evidence type="ECO:0000259" key="14">
    <source>
        <dbReference type="PROSITE" id="PS50222"/>
    </source>
</evidence>
<comment type="subcellular location">
    <subcellularLocation>
        <location evidence="1">Mitochondrion inner membrane</location>
        <topology evidence="1">Multi-pass membrane protein</topology>
    </subcellularLocation>
</comment>
<evidence type="ECO:0000313" key="16">
    <source>
        <dbReference type="Proteomes" id="UP000838412"/>
    </source>
</evidence>
<accession>A0A8K0EZD8</accession>
<feature type="repeat" description="Solcar" evidence="12">
    <location>
        <begin position="213"/>
        <end position="299"/>
    </location>
</feature>
<dbReference type="SMART" id="SM00054">
    <property type="entry name" value="EFh"/>
    <property type="match status" value="3"/>
</dbReference>
<dbReference type="Pfam" id="PF00153">
    <property type="entry name" value="Mito_carr"/>
    <property type="match status" value="3"/>
</dbReference>
<evidence type="ECO:0000256" key="2">
    <source>
        <dbReference type="ARBA" id="ARBA00006375"/>
    </source>
</evidence>
<evidence type="ECO:0000256" key="5">
    <source>
        <dbReference type="ARBA" id="ARBA00022723"/>
    </source>
</evidence>
<dbReference type="PRINTS" id="PR00926">
    <property type="entry name" value="MITOCARRIER"/>
</dbReference>
<dbReference type="GO" id="GO:0005743">
    <property type="term" value="C:mitochondrial inner membrane"/>
    <property type="evidence" value="ECO:0007669"/>
    <property type="project" value="UniProtKB-SubCell"/>
</dbReference>
<dbReference type="SUPFAM" id="SSF103506">
    <property type="entry name" value="Mitochondrial carrier"/>
    <property type="match status" value="1"/>
</dbReference>
<dbReference type="EMBL" id="OV696693">
    <property type="protein sequence ID" value="CAH1272121.1"/>
    <property type="molecule type" value="Genomic_DNA"/>
</dbReference>
<evidence type="ECO:0000256" key="7">
    <source>
        <dbReference type="ARBA" id="ARBA00022792"/>
    </source>
</evidence>
<feature type="repeat" description="Solcar" evidence="12">
    <location>
        <begin position="307"/>
        <end position="392"/>
    </location>
</feature>
<keyword evidence="11 12" id="KW-0472">Membrane</keyword>
<evidence type="ECO:0000256" key="11">
    <source>
        <dbReference type="ARBA" id="ARBA00023136"/>
    </source>
</evidence>
<keyword evidence="4 12" id="KW-0812">Transmembrane</keyword>
<gene>
    <name evidence="15" type="primary">SLC25A25</name>
    <name evidence="15" type="ORF">BLAG_LOCUS23862</name>
</gene>
<dbReference type="InterPro" id="IPR018247">
    <property type="entry name" value="EF_Hand_1_Ca_BS"/>
</dbReference>